<dbReference type="OrthoDB" id="3578575at2"/>
<evidence type="ECO:0000313" key="3">
    <source>
        <dbReference type="Proteomes" id="UP000306985"/>
    </source>
</evidence>
<feature type="region of interest" description="Disordered" evidence="1">
    <location>
        <begin position="74"/>
        <end position="117"/>
    </location>
</feature>
<dbReference type="AlphaFoldDB" id="A0A4U6QMA5"/>
<feature type="compositionally biased region" description="Basic and acidic residues" evidence="1">
    <location>
        <begin position="107"/>
        <end position="117"/>
    </location>
</feature>
<gene>
    <name evidence="2" type="ORF">FDO65_09405</name>
</gene>
<reference evidence="2 3" key="1">
    <citation type="submission" date="2019-05" db="EMBL/GenBank/DDBJ databases">
        <title>Nakamurella sp. N5BH11, whole genome shotgun sequence.</title>
        <authorList>
            <person name="Tuo L."/>
        </authorList>
    </citation>
    <scope>NUCLEOTIDE SEQUENCE [LARGE SCALE GENOMIC DNA]</scope>
    <source>
        <strain evidence="2 3">N5BH11</strain>
    </source>
</reference>
<evidence type="ECO:0008006" key="4">
    <source>
        <dbReference type="Google" id="ProtNLM"/>
    </source>
</evidence>
<accession>A0A4U6QMA5</accession>
<organism evidence="2 3">
    <name type="scientific">Nakamurella flava</name>
    <dbReference type="NCBI Taxonomy" id="2576308"/>
    <lineage>
        <taxon>Bacteria</taxon>
        <taxon>Bacillati</taxon>
        <taxon>Actinomycetota</taxon>
        <taxon>Actinomycetes</taxon>
        <taxon>Nakamurellales</taxon>
        <taxon>Nakamurellaceae</taxon>
        <taxon>Nakamurella</taxon>
    </lineage>
</organism>
<feature type="compositionally biased region" description="Low complexity" evidence="1">
    <location>
        <begin position="74"/>
        <end position="83"/>
    </location>
</feature>
<proteinExistence type="predicted"/>
<dbReference type="RefSeq" id="WP_137449049.1">
    <property type="nucleotide sequence ID" value="NZ_SZZH01000001.1"/>
</dbReference>
<keyword evidence="3" id="KW-1185">Reference proteome</keyword>
<evidence type="ECO:0000313" key="2">
    <source>
        <dbReference type="EMBL" id="TKV61744.1"/>
    </source>
</evidence>
<comment type="caution">
    <text evidence="2">The sequence shown here is derived from an EMBL/GenBank/DDBJ whole genome shotgun (WGS) entry which is preliminary data.</text>
</comment>
<name>A0A4U6QMA5_9ACTN</name>
<dbReference type="EMBL" id="SZZH01000001">
    <property type="protein sequence ID" value="TKV61744.1"/>
    <property type="molecule type" value="Genomic_DNA"/>
</dbReference>
<dbReference type="Proteomes" id="UP000306985">
    <property type="component" value="Unassembled WGS sequence"/>
</dbReference>
<sequence length="117" mass="12464">MTSPQDKYADVMRSSQEAVVEAFESWTKNAQNAMTSVPGMGSAPVPPQEVIDQVFDFAGKLLEVQRDFAKSLASTAASAAQSARDNTESMSQAVRAHAEGTQQAVRDAADGARRTAE</sequence>
<protein>
    <recommendedName>
        <fullName evidence="4">Phasin domain-containing protein</fullName>
    </recommendedName>
</protein>
<evidence type="ECO:0000256" key="1">
    <source>
        <dbReference type="SAM" id="MobiDB-lite"/>
    </source>
</evidence>